<dbReference type="InterPro" id="IPR000524">
    <property type="entry name" value="Tscrpt_reg_HTH_GntR"/>
</dbReference>
<dbReference type="CDD" id="cd07377">
    <property type="entry name" value="WHTH_GntR"/>
    <property type="match status" value="1"/>
</dbReference>
<dbReference type="InterPro" id="IPR036388">
    <property type="entry name" value="WH-like_DNA-bd_sf"/>
</dbReference>
<dbReference type="InterPro" id="IPR011711">
    <property type="entry name" value="GntR_C"/>
</dbReference>
<evidence type="ECO:0000313" key="5">
    <source>
        <dbReference type="EMBL" id="KKL56559.1"/>
    </source>
</evidence>
<feature type="domain" description="HTH gntR-type" evidence="4">
    <location>
        <begin position="38"/>
        <end position="105"/>
    </location>
</feature>
<evidence type="ECO:0000256" key="3">
    <source>
        <dbReference type="ARBA" id="ARBA00023163"/>
    </source>
</evidence>
<dbReference type="GO" id="GO:0003677">
    <property type="term" value="F:DNA binding"/>
    <property type="evidence" value="ECO:0007669"/>
    <property type="project" value="UniProtKB-KW"/>
</dbReference>
<gene>
    <name evidence="5" type="ORF">LCGC14_2244200</name>
</gene>
<dbReference type="SUPFAM" id="SSF46785">
    <property type="entry name" value="Winged helix' DNA-binding domain"/>
    <property type="match status" value="1"/>
</dbReference>
<proteinExistence type="predicted"/>
<dbReference type="Pfam" id="PF00392">
    <property type="entry name" value="GntR"/>
    <property type="match status" value="1"/>
</dbReference>
<name>A0A0F9D4Q5_9ZZZZ</name>
<dbReference type="GO" id="GO:0003700">
    <property type="term" value="F:DNA-binding transcription factor activity"/>
    <property type="evidence" value="ECO:0007669"/>
    <property type="project" value="InterPro"/>
</dbReference>
<dbReference type="Pfam" id="PF07729">
    <property type="entry name" value="FCD"/>
    <property type="match status" value="1"/>
</dbReference>
<dbReference type="PROSITE" id="PS50949">
    <property type="entry name" value="HTH_GNTR"/>
    <property type="match status" value="1"/>
</dbReference>
<dbReference type="SMART" id="SM00345">
    <property type="entry name" value="HTH_GNTR"/>
    <property type="match status" value="1"/>
</dbReference>
<dbReference type="PANTHER" id="PTHR43537:SF45">
    <property type="entry name" value="GNTR FAMILY REGULATORY PROTEIN"/>
    <property type="match status" value="1"/>
</dbReference>
<keyword evidence="3" id="KW-0804">Transcription</keyword>
<comment type="caution">
    <text evidence="5">The sequence shown here is derived from an EMBL/GenBank/DDBJ whole genome shotgun (WGS) entry which is preliminary data.</text>
</comment>
<evidence type="ECO:0000256" key="2">
    <source>
        <dbReference type="ARBA" id="ARBA00023125"/>
    </source>
</evidence>
<reference evidence="5" key="1">
    <citation type="journal article" date="2015" name="Nature">
        <title>Complex archaea that bridge the gap between prokaryotes and eukaryotes.</title>
        <authorList>
            <person name="Spang A."/>
            <person name="Saw J.H."/>
            <person name="Jorgensen S.L."/>
            <person name="Zaremba-Niedzwiedzka K."/>
            <person name="Martijn J."/>
            <person name="Lind A.E."/>
            <person name="van Eijk R."/>
            <person name="Schleper C."/>
            <person name="Guy L."/>
            <person name="Ettema T.J."/>
        </authorList>
    </citation>
    <scope>NUCLEOTIDE SEQUENCE</scope>
</reference>
<keyword evidence="1" id="KW-0805">Transcription regulation</keyword>
<dbReference type="InterPro" id="IPR036390">
    <property type="entry name" value="WH_DNA-bd_sf"/>
</dbReference>
<sequence length="255" mass="28218">MQTRDTSDPLCKPTEPNMINAENDISLFADATSGSGAKSAAQRAYDDLRARIVSMELAPDATLSRVELSAAYDVSQTPIREALQRLEQDGLVRIYPQSRTVVTRIDVAQLYESHFLRNALECEVVRQIALDPPAPLIARLRTLLRMQDAIAGDMTQIAVFNELDDAFHRAMFDAVGQTSLYFLVRSRSGHLARARRLDLPKGGKTRAILRGHGAIIDAIEAGQTVAAQDALRQHLTGTVARIAELIDEFPDYFRT</sequence>
<dbReference type="EMBL" id="LAZR01030450">
    <property type="protein sequence ID" value="KKL56559.1"/>
    <property type="molecule type" value="Genomic_DNA"/>
</dbReference>
<dbReference type="Gene3D" id="1.20.120.530">
    <property type="entry name" value="GntR ligand-binding domain-like"/>
    <property type="match status" value="1"/>
</dbReference>
<dbReference type="AlphaFoldDB" id="A0A0F9D4Q5"/>
<dbReference type="SMART" id="SM00895">
    <property type="entry name" value="FCD"/>
    <property type="match status" value="1"/>
</dbReference>
<evidence type="ECO:0000256" key="1">
    <source>
        <dbReference type="ARBA" id="ARBA00023015"/>
    </source>
</evidence>
<dbReference type="Gene3D" id="1.10.10.10">
    <property type="entry name" value="Winged helix-like DNA-binding domain superfamily/Winged helix DNA-binding domain"/>
    <property type="match status" value="1"/>
</dbReference>
<dbReference type="SUPFAM" id="SSF48008">
    <property type="entry name" value="GntR ligand-binding domain-like"/>
    <property type="match status" value="1"/>
</dbReference>
<organism evidence="5">
    <name type="scientific">marine sediment metagenome</name>
    <dbReference type="NCBI Taxonomy" id="412755"/>
    <lineage>
        <taxon>unclassified sequences</taxon>
        <taxon>metagenomes</taxon>
        <taxon>ecological metagenomes</taxon>
    </lineage>
</organism>
<accession>A0A0F9D4Q5</accession>
<keyword evidence="2" id="KW-0238">DNA-binding</keyword>
<dbReference type="PANTHER" id="PTHR43537">
    <property type="entry name" value="TRANSCRIPTIONAL REGULATOR, GNTR FAMILY"/>
    <property type="match status" value="1"/>
</dbReference>
<dbReference type="InterPro" id="IPR008920">
    <property type="entry name" value="TF_FadR/GntR_C"/>
</dbReference>
<protein>
    <recommendedName>
        <fullName evidence="4">HTH gntR-type domain-containing protein</fullName>
    </recommendedName>
</protein>
<evidence type="ECO:0000259" key="4">
    <source>
        <dbReference type="PROSITE" id="PS50949"/>
    </source>
</evidence>